<dbReference type="AlphaFoldDB" id="A0A8S3YIB6"/>
<feature type="signal peptide" evidence="9">
    <location>
        <begin position="1"/>
        <end position="21"/>
    </location>
</feature>
<dbReference type="InterPro" id="IPR036396">
    <property type="entry name" value="Cyt_P450_sf"/>
</dbReference>
<dbReference type="InterPro" id="IPR002401">
    <property type="entry name" value="Cyt_P450_E_grp-I"/>
</dbReference>
<dbReference type="GO" id="GO:0006082">
    <property type="term" value="P:organic acid metabolic process"/>
    <property type="evidence" value="ECO:0007669"/>
    <property type="project" value="TreeGrafter"/>
</dbReference>
<name>A0A8S3YIB6_9EUPU</name>
<evidence type="ECO:0000256" key="4">
    <source>
        <dbReference type="ARBA" id="ARBA00023002"/>
    </source>
</evidence>
<dbReference type="EMBL" id="CAJHNH020000328">
    <property type="protein sequence ID" value="CAG5116963.1"/>
    <property type="molecule type" value="Genomic_DNA"/>
</dbReference>
<evidence type="ECO:0000256" key="1">
    <source>
        <dbReference type="ARBA" id="ARBA00001971"/>
    </source>
</evidence>
<dbReference type="PROSITE" id="PS00086">
    <property type="entry name" value="CYTOCHROME_P450"/>
    <property type="match status" value="1"/>
</dbReference>
<dbReference type="GO" id="GO:0008395">
    <property type="term" value="F:steroid hydroxylase activity"/>
    <property type="evidence" value="ECO:0007669"/>
    <property type="project" value="TreeGrafter"/>
</dbReference>
<comment type="similarity">
    <text evidence="2 8">Belongs to the cytochrome P450 family.</text>
</comment>
<dbReference type="PANTHER" id="PTHR24300:SF403">
    <property type="entry name" value="CYTOCHROME P450 306A1"/>
    <property type="match status" value="1"/>
</dbReference>
<evidence type="ECO:0000313" key="10">
    <source>
        <dbReference type="EMBL" id="CAG5116963.1"/>
    </source>
</evidence>
<dbReference type="GO" id="GO:0006805">
    <property type="term" value="P:xenobiotic metabolic process"/>
    <property type="evidence" value="ECO:0007669"/>
    <property type="project" value="TreeGrafter"/>
</dbReference>
<evidence type="ECO:0000256" key="9">
    <source>
        <dbReference type="SAM" id="SignalP"/>
    </source>
</evidence>
<accession>A0A8S3YIB6</accession>
<comment type="cofactor">
    <cofactor evidence="1 7">
        <name>heme</name>
        <dbReference type="ChEBI" id="CHEBI:30413"/>
    </cofactor>
</comment>
<dbReference type="SUPFAM" id="SSF48264">
    <property type="entry name" value="Cytochrome P450"/>
    <property type="match status" value="1"/>
</dbReference>
<evidence type="ECO:0008006" key="12">
    <source>
        <dbReference type="Google" id="ProtNLM"/>
    </source>
</evidence>
<dbReference type="PANTHER" id="PTHR24300">
    <property type="entry name" value="CYTOCHROME P450 508A4-RELATED"/>
    <property type="match status" value="1"/>
</dbReference>
<dbReference type="GO" id="GO:0005737">
    <property type="term" value="C:cytoplasm"/>
    <property type="evidence" value="ECO:0007669"/>
    <property type="project" value="TreeGrafter"/>
</dbReference>
<keyword evidence="3 7" id="KW-0479">Metal-binding</keyword>
<sequence>MLDILLAFLVVLLVAKWWLSGQRKGLPPGPPFALPFVGHLYLLPKDPMSLLEKWRKKYGNVYMLKFGSQPALFIHEHGFLCEALVKNHETFMNRNETFVTKTLLGCKGIFSLSGDAWKEQRAFVHATLRDLGMGKNVMAERIQEEVKHFLRSIEETKGQPTNFSNLITATVCNIICGVVFGKRFSHKDELFLELLSNLQFLFRELGTSMPIQFFPFLKYLPGDYFLYHESVHRCQRMKSVIWDMINKNGRKVNTNDESFEDLVQAYLTEIEKKKVAGITNTSIDEENLLHTVWNFFNAGTETTSKTVIFCLLYLVYFQDIQEKLFQEIHENIGTERSPQMSDKPKLKLLNAFLLETFRHSKMGPFAPDRVASKDVVLKGFLIPKGTVIIPVFDSITQNKEVWGDPENFRPERFLDEAKKDFTVFSVGKRNCVGEAMAVMELFLILSSMIQRYQFLPERHGQKPSLETEFGFTRSPEPFKVRAVLRSNKKSTD</sequence>
<dbReference type="OrthoDB" id="2789670at2759"/>
<evidence type="ECO:0000256" key="3">
    <source>
        <dbReference type="ARBA" id="ARBA00022723"/>
    </source>
</evidence>
<comment type="caution">
    <text evidence="10">The sequence shown here is derived from an EMBL/GenBank/DDBJ whole genome shotgun (WGS) entry which is preliminary data.</text>
</comment>
<keyword evidence="11" id="KW-1185">Reference proteome</keyword>
<protein>
    <recommendedName>
        <fullName evidence="12">Cytochrome P450</fullName>
    </recommendedName>
</protein>
<dbReference type="GO" id="GO:0005506">
    <property type="term" value="F:iron ion binding"/>
    <property type="evidence" value="ECO:0007669"/>
    <property type="project" value="InterPro"/>
</dbReference>
<dbReference type="InterPro" id="IPR017972">
    <property type="entry name" value="Cyt_P450_CS"/>
</dbReference>
<keyword evidence="5 7" id="KW-0408">Iron</keyword>
<keyword evidence="9" id="KW-0732">Signal</keyword>
<dbReference type="InterPro" id="IPR050182">
    <property type="entry name" value="Cytochrome_P450_fam2"/>
</dbReference>
<keyword evidence="7 8" id="KW-0349">Heme</keyword>
<evidence type="ECO:0000256" key="7">
    <source>
        <dbReference type="PIRSR" id="PIRSR602401-1"/>
    </source>
</evidence>
<dbReference type="GO" id="GO:0020037">
    <property type="term" value="F:heme binding"/>
    <property type="evidence" value="ECO:0007669"/>
    <property type="project" value="InterPro"/>
</dbReference>
<proteinExistence type="inferred from homology"/>
<keyword evidence="4 8" id="KW-0560">Oxidoreductase</keyword>
<dbReference type="Gene3D" id="1.10.630.10">
    <property type="entry name" value="Cytochrome P450"/>
    <property type="match status" value="1"/>
</dbReference>
<reference evidence="10" key="1">
    <citation type="submission" date="2021-04" db="EMBL/GenBank/DDBJ databases">
        <authorList>
            <consortium name="Molecular Ecology Group"/>
        </authorList>
    </citation>
    <scope>NUCLEOTIDE SEQUENCE</scope>
</reference>
<dbReference type="PRINTS" id="PR00463">
    <property type="entry name" value="EP450I"/>
</dbReference>
<dbReference type="Pfam" id="PF00067">
    <property type="entry name" value="p450"/>
    <property type="match status" value="1"/>
</dbReference>
<evidence type="ECO:0000256" key="6">
    <source>
        <dbReference type="ARBA" id="ARBA00023033"/>
    </source>
</evidence>
<dbReference type="GO" id="GO:0016712">
    <property type="term" value="F:oxidoreductase activity, acting on paired donors, with incorporation or reduction of molecular oxygen, reduced flavin or flavoprotein as one donor, and incorporation of one atom of oxygen"/>
    <property type="evidence" value="ECO:0007669"/>
    <property type="project" value="TreeGrafter"/>
</dbReference>
<evidence type="ECO:0000256" key="5">
    <source>
        <dbReference type="ARBA" id="ARBA00023004"/>
    </source>
</evidence>
<feature type="chain" id="PRO_5035751172" description="Cytochrome P450" evidence="9">
    <location>
        <begin position="22"/>
        <end position="492"/>
    </location>
</feature>
<feature type="binding site" description="axial binding residue" evidence="7">
    <location>
        <position position="431"/>
    </location>
    <ligand>
        <name>heme</name>
        <dbReference type="ChEBI" id="CHEBI:30413"/>
    </ligand>
    <ligandPart>
        <name>Fe</name>
        <dbReference type="ChEBI" id="CHEBI:18248"/>
    </ligandPart>
</feature>
<keyword evidence="6 8" id="KW-0503">Monooxygenase</keyword>
<dbReference type="InterPro" id="IPR001128">
    <property type="entry name" value="Cyt_P450"/>
</dbReference>
<dbReference type="PRINTS" id="PR00385">
    <property type="entry name" value="P450"/>
</dbReference>
<dbReference type="Proteomes" id="UP000678393">
    <property type="component" value="Unassembled WGS sequence"/>
</dbReference>
<evidence type="ECO:0000256" key="2">
    <source>
        <dbReference type="ARBA" id="ARBA00010617"/>
    </source>
</evidence>
<organism evidence="10 11">
    <name type="scientific">Candidula unifasciata</name>
    <dbReference type="NCBI Taxonomy" id="100452"/>
    <lineage>
        <taxon>Eukaryota</taxon>
        <taxon>Metazoa</taxon>
        <taxon>Spiralia</taxon>
        <taxon>Lophotrochozoa</taxon>
        <taxon>Mollusca</taxon>
        <taxon>Gastropoda</taxon>
        <taxon>Heterobranchia</taxon>
        <taxon>Euthyneura</taxon>
        <taxon>Panpulmonata</taxon>
        <taxon>Eupulmonata</taxon>
        <taxon>Stylommatophora</taxon>
        <taxon>Helicina</taxon>
        <taxon>Helicoidea</taxon>
        <taxon>Geomitridae</taxon>
        <taxon>Candidula</taxon>
    </lineage>
</organism>
<evidence type="ECO:0000256" key="8">
    <source>
        <dbReference type="RuleBase" id="RU000461"/>
    </source>
</evidence>
<gene>
    <name evidence="10" type="ORF">CUNI_LOCUS2521</name>
</gene>
<dbReference type="FunFam" id="1.10.630.10:FF:000036">
    <property type="entry name" value="CYtochrome P450 family"/>
    <property type="match status" value="1"/>
</dbReference>
<evidence type="ECO:0000313" key="11">
    <source>
        <dbReference type="Proteomes" id="UP000678393"/>
    </source>
</evidence>